<evidence type="ECO:0000313" key="2">
    <source>
        <dbReference type="Proteomes" id="UP001059934"/>
    </source>
</evidence>
<dbReference type="SUPFAM" id="SSF53448">
    <property type="entry name" value="Nucleotide-diphospho-sugar transferases"/>
    <property type="match status" value="1"/>
</dbReference>
<dbReference type="EMBL" id="CP103416">
    <property type="protein sequence ID" value="UVW35307.1"/>
    <property type="molecule type" value="Genomic_DNA"/>
</dbReference>
<protein>
    <submittedName>
        <fullName evidence="1">Glycosyltransferase</fullName>
    </submittedName>
</protein>
<sequence length="242" mass="28135">MEKEIVNILCMKWGTKYPADYVNKLYSMVARNMSRPFRFICLTEDGVGTHENVEVFPLPELSVDLAGPERGWNKLAVFAETLYDLKGKVLCLDLDLIITGSLDDLFDYPGEVMIIKDWIKKDGTGNSSVYRFEVGAHPEILSEFEKSFQQIKKTHRNEQEYLSAALMAKNALVYWPDEWCRSFKRHCLKPFWFVIARQTQVPENARVIVFHGKPDPHEAIAGVSGKWYRRFKPATWITDHWR</sequence>
<dbReference type="Proteomes" id="UP001059934">
    <property type="component" value="Chromosome"/>
</dbReference>
<keyword evidence="2" id="KW-1185">Reference proteome</keyword>
<proteinExistence type="predicted"/>
<gene>
    <name evidence="1" type="ORF">NYF23_01555</name>
</gene>
<name>A0ABY5TN82_9GAMM</name>
<dbReference type="InterPro" id="IPR029044">
    <property type="entry name" value="Nucleotide-diphossugar_trans"/>
</dbReference>
<reference evidence="1" key="1">
    <citation type="submission" date="2022-08" db="EMBL/GenBank/DDBJ databases">
        <title>Catabolic pathway analysis in culturable SAR92 clade bacteria reveals their overlooked roles in DMSP degradation in coastal seas.</title>
        <authorList>
            <person name="He X."/>
            <person name="Zhang X."/>
            <person name="Zhang Y."/>
        </authorList>
    </citation>
    <scope>NUCLEOTIDE SEQUENCE</scope>
    <source>
        <strain evidence="1">H455</strain>
    </source>
</reference>
<evidence type="ECO:0000313" key="1">
    <source>
        <dbReference type="EMBL" id="UVW35307.1"/>
    </source>
</evidence>
<organism evidence="1 2">
    <name type="scientific">SAR92 clade bacterium H455</name>
    <dbReference type="NCBI Taxonomy" id="2974818"/>
    <lineage>
        <taxon>Bacteria</taxon>
        <taxon>Pseudomonadati</taxon>
        <taxon>Pseudomonadota</taxon>
        <taxon>Gammaproteobacteria</taxon>
        <taxon>Cellvibrionales</taxon>
        <taxon>Porticoccaceae</taxon>
        <taxon>SAR92 clade</taxon>
    </lineage>
</organism>
<dbReference type="Gene3D" id="3.90.550.10">
    <property type="entry name" value="Spore Coat Polysaccharide Biosynthesis Protein SpsA, Chain A"/>
    <property type="match status" value="1"/>
</dbReference>
<accession>A0ABY5TN82</accession>